<dbReference type="InterPro" id="IPR036396">
    <property type="entry name" value="Cyt_P450_sf"/>
</dbReference>
<organism evidence="1 2">
    <name type="scientific">Armillaria gallica</name>
    <name type="common">Bulbous honey fungus</name>
    <name type="synonym">Armillaria bulbosa</name>
    <dbReference type="NCBI Taxonomy" id="47427"/>
    <lineage>
        <taxon>Eukaryota</taxon>
        <taxon>Fungi</taxon>
        <taxon>Dikarya</taxon>
        <taxon>Basidiomycota</taxon>
        <taxon>Agaricomycotina</taxon>
        <taxon>Agaricomycetes</taxon>
        <taxon>Agaricomycetidae</taxon>
        <taxon>Agaricales</taxon>
        <taxon>Marasmiineae</taxon>
        <taxon>Physalacriaceae</taxon>
        <taxon>Armillaria</taxon>
    </lineage>
</organism>
<proteinExistence type="predicted"/>
<dbReference type="EMBL" id="KZ293659">
    <property type="protein sequence ID" value="PBK92304.1"/>
    <property type="molecule type" value="Genomic_DNA"/>
</dbReference>
<dbReference type="SUPFAM" id="SSF48264">
    <property type="entry name" value="Cytochrome P450"/>
    <property type="match status" value="1"/>
</dbReference>
<protein>
    <recommendedName>
        <fullName evidence="3">Cytochrome P450</fullName>
    </recommendedName>
</protein>
<dbReference type="Proteomes" id="UP000217790">
    <property type="component" value="Unassembled WGS sequence"/>
</dbReference>
<keyword evidence="2" id="KW-1185">Reference proteome</keyword>
<name>A0A2H3DET5_ARMGA</name>
<dbReference type="InParanoid" id="A0A2H3DET5"/>
<gene>
    <name evidence="1" type="ORF">ARMGADRAFT_931323</name>
</gene>
<dbReference type="AlphaFoldDB" id="A0A2H3DET5"/>
<reference evidence="2" key="1">
    <citation type="journal article" date="2017" name="Nat. Ecol. Evol.">
        <title>Genome expansion and lineage-specific genetic innovations in the forest pathogenic fungi Armillaria.</title>
        <authorList>
            <person name="Sipos G."/>
            <person name="Prasanna A.N."/>
            <person name="Walter M.C."/>
            <person name="O'Connor E."/>
            <person name="Balint B."/>
            <person name="Krizsan K."/>
            <person name="Kiss B."/>
            <person name="Hess J."/>
            <person name="Varga T."/>
            <person name="Slot J."/>
            <person name="Riley R."/>
            <person name="Boka B."/>
            <person name="Rigling D."/>
            <person name="Barry K."/>
            <person name="Lee J."/>
            <person name="Mihaltcheva S."/>
            <person name="LaButti K."/>
            <person name="Lipzen A."/>
            <person name="Waldron R."/>
            <person name="Moloney N.M."/>
            <person name="Sperisen C."/>
            <person name="Kredics L."/>
            <person name="Vagvoelgyi C."/>
            <person name="Patrignani A."/>
            <person name="Fitzpatrick D."/>
            <person name="Nagy I."/>
            <person name="Doyle S."/>
            <person name="Anderson J.B."/>
            <person name="Grigoriev I.V."/>
            <person name="Gueldener U."/>
            <person name="Muensterkoetter M."/>
            <person name="Nagy L.G."/>
        </authorList>
    </citation>
    <scope>NUCLEOTIDE SEQUENCE [LARGE SCALE GENOMIC DNA]</scope>
    <source>
        <strain evidence="2">Ar21-2</strain>
    </source>
</reference>
<dbReference type="GO" id="GO:0004497">
    <property type="term" value="F:monooxygenase activity"/>
    <property type="evidence" value="ECO:0007669"/>
    <property type="project" value="InterPro"/>
</dbReference>
<dbReference type="Pfam" id="PF00067">
    <property type="entry name" value="p450"/>
    <property type="match status" value="1"/>
</dbReference>
<evidence type="ECO:0008006" key="3">
    <source>
        <dbReference type="Google" id="ProtNLM"/>
    </source>
</evidence>
<accession>A0A2H3DET5</accession>
<dbReference type="GO" id="GO:0005506">
    <property type="term" value="F:iron ion binding"/>
    <property type="evidence" value="ECO:0007669"/>
    <property type="project" value="InterPro"/>
</dbReference>
<dbReference type="STRING" id="47427.A0A2H3DET5"/>
<evidence type="ECO:0000313" key="1">
    <source>
        <dbReference type="EMBL" id="PBK92304.1"/>
    </source>
</evidence>
<dbReference type="InterPro" id="IPR001128">
    <property type="entry name" value="Cyt_P450"/>
</dbReference>
<dbReference type="GO" id="GO:0016705">
    <property type="term" value="F:oxidoreductase activity, acting on paired donors, with incorporation or reduction of molecular oxygen"/>
    <property type="evidence" value="ECO:0007669"/>
    <property type="project" value="InterPro"/>
</dbReference>
<dbReference type="Gene3D" id="1.10.630.10">
    <property type="entry name" value="Cytochrome P450"/>
    <property type="match status" value="1"/>
</dbReference>
<feature type="non-terminal residue" evidence="1">
    <location>
        <position position="1"/>
    </location>
</feature>
<sequence>YQKYGAVYRTKGCFGQDILSVADPKALQYIFHSSGYRFPKTRDVNRINGAATGRGLIFATGQIHQRQRRILGPTFTASQLRLFLTIFQASAVKVRQVYGLS</sequence>
<evidence type="ECO:0000313" key="2">
    <source>
        <dbReference type="Proteomes" id="UP000217790"/>
    </source>
</evidence>
<dbReference type="GO" id="GO:0020037">
    <property type="term" value="F:heme binding"/>
    <property type="evidence" value="ECO:0007669"/>
    <property type="project" value="InterPro"/>
</dbReference>
<dbReference type="OrthoDB" id="5076166at2759"/>